<dbReference type="FunFam" id="3.30.1390.20:FF:000001">
    <property type="entry name" value="50S ribosomal protein L30"/>
    <property type="match status" value="1"/>
</dbReference>
<dbReference type="GO" id="GO:0022625">
    <property type="term" value="C:cytosolic large ribosomal subunit"/>
    <property type="evidence" value="ECO:0007669"/>
    <property type="project" value="TreeGrafter"/>
</dbReference>
<dbReference type="Gene3D" id="3.30.1390.20">
    <property type="entry name" value="Ribosomal protein L30, ferredoxin-like fold domain"/>
    <property type="match status" value="1"/>
</dbReference>
<organism evidence="7 8">
    <name type="scientific">candidate division GN15 bacterium</name>
    <dbReference type="NCBI Taxonomy" id="2072418"/>
    <lineage>
        <taxon>Bacteria</taxon>
        <taxon>candidate division GN15</taxon>
    </lineage>
</organism>
<dbReference type="EMBL" id="PQAP01000080">
    <property type="protein sequence ID" value="PWB72602.1"/>
    <property type="molecule type" value="Genomic_DNA"/>
</dbReference>
<dbReference type="Proteomes" id="UP000250918">
    <property type="component" value="Unassembled WGS sequence"/>
</dbReference>
<name>A0A855X3S8_9BACT</name>
<protein>
    <recommendedName>
        <fullName evidence="5">50S ribosomal protein L30</fullName>
    </recommendedName>
</protein>
<dbReference type="Pfam" id="PF00327">
    <property type="entry name" value="Ribosomal_L30"/>
    <property type="match status" value="1"/>
</dbReference>
<dbReference type="InterPro" id="IPR036919">
    <property type="entry name" value="Ribo_uL30_ferredoxin-like_sf"/>
</dbReference>
<evidence type="ECO:0000256" key="3">
    <source>
        <dbReference type="ARBA" id="ARBA00022980"/>
    </source>
</evidence>
<dbReference type="PANTHER" id="PTHR15892">
    <property type="entry name" value="MITOCHONDRIAL RIBOSOMAL PROTEIN L30"/>
    <property type="match status" value="1"/>
</dbReference>
<evidence type="ECO:0000313" key="8">
    <source>
        <dbReference type="Proteomes" id="UP000250918"/>
    </source>
</evidence>
<dbReference type="InterPro" id="IPR005996">
    <property type="entry name" value="Ribosomal_uL30_bac-type"/>
</dbReference>
<evidence type="ECO:0000256" key="1">
    <source>
        <dbReference type="ARBA" id="ARBA00007594"/>
    </source>
</evidence>
<dbReference type="InterPro" id="IPR016082">
    <property type="entry name" value="Ribosomal_uL30_ferredoxin-like"/>
</dbReference>
<dbReference type="PIRSF" id="PIRSF002211">
    <property type="entry name" value="Ribosomal_L30_bac-type"/>
    <property type="match status" value="1"/>
</dbReference>
<dbReference type="SUPFAM" id="SSF55129">
    <property type="entry name" value="Ribosomal protein L30p/L7e"/>
    <property type="match status" value="1"/>
</dbReference>
<dbReference type="HAMAP" id="MF_01371_B">
    <property type="entry name" value="Ribosomal_uL30_B"/>
    <property type="match status" value="1"/>
</dbReference>
<feature type="domain" description="Large ribosomal subunit protein uL30-like ferredoxin-like fold" evidence="6">
    <location>
        <begin position="4"/>
        <end position="53"/>
    </location>
</feature>
<proteinExistence type="inferred from homology"/>
<comment type="caution">
    <text evidence="7">The sequence shown here is derived from an EMBL/GenBank/DDBJ whole genome shotgun (WGS) entry which is preliminary data.</text>
</comment>
<evidence type="ECO:0000256" key="2">
    <source>
        <dbReference type="ARBA" id="ARBA00011838"/>
    </source>
</evidence>
<dbReference type="GO" id="GO:0003735">
    <property type="term" value="F:structural constituent of ribosome"/>
    <property type="evidence" value="ECO:0007669"/>
    <property type="project" value="InterPro"/>
</dbReference>
<dbReference type="PANTHER" id="PTHR15892:SF2">
    <property type="entry name" value="LARGE RIBOSOMAL SUBUNIT PROTEIN UL30M"/>
    <property type="match status" value="1"/>
</dbReference>
<dbReference type="GO" id="GO:0006412">
    <property type="term" value="P:translation"/>
    <property type="evidence" value="ECO:0007669"/>
    <property type="project" value="InterPro"/>
</dbReference>
<evidence type="ECO:0000313" key="7">
    <source>
        <dbReference type="EMBL" id="PWB72602.1"/>
    </source>
</evidence>
<comment type="subunit">
    <text evidence="2">Part of the 50S ribosomal subunit.</text>
</comment>
<evidence type="ECO:0000259" key="6">
    <source>
        <dbReference type="Pfam" id="PF00327"/>
    </source>
</evidence>
<comment type="similarity">
    <text evidence="1">Belongs to the universal ribosomal protein uL30 family.</text>
</comment>
<accession>A0A855X3S8</accession>
<dbReference type="AlphaFoldDB" id="A0A855X3S8"/>
<sequence>MGKLKITQTKSVIKRPEPQKRTIKALGLGRPHSVVVHTDTPQIRGMIRAVAHLLKIEEIK</sequence>
<evidence type="ECO:0000256" key="5">
    <source>
        <dbReference type="ARBA" id="ARBA00035492"/>
    </source>
</evidence>
<evidence type="ECO:0000256" key="4">
    <source>
        <dbReference type="ARBA" id="ARBA00023274"/>
    </source>
</evidence>
<reference evidence="7 8" key="1">
    <citation type="journal article" date="2018" name="ISME J.">
        <title>A methanotrophic archaeon couples anaerobic oxidation of methane to Fe(III) reduction.</title>
        <authorList>
            <person name="Cai C."/>
            <person name="Leu A.O."/>
            <person name="Xie G.J."/>
            <person name="Guo J."/>
            <person name="Feng Y."/>
            <person name="Zhao J.X."/>
            <person name="Tyson G.W."/>
            <person name="Yuan Z."/>
            <person name="Hu S."/>
        </authorList>
    </citation>
    <scope>NUCLEOTIDE SEQUENCE [LARGE SCALE GENOMIC DNA]</scope>
    <source>
        <strain evidence="7">FeB_12</strain>
    </source>
</reference>
<keyword evidence="4" id="KW-0687">Ribonucleoprotein</keyword>
<keyword evidence="3 7" id="KW-0689">Ribosomal protein</keyword>
<gene>
    <name evidence="7" type="ORF">C3F09_06445</name>
</gene>
<dbReference type="CDD" id="cd01658">
    <property type="entry name" value="Ribosomal_L30"/>
    <property type="match status" value="1"/>
</dbReference>
<dbReference type="NCBIfam" id="TIGR01308">
    <property type="entry name" value="rpmD_bact"/>
    <property type="match status" value="1"/>
</dbReference>